<dbReference type="AlphaFoldDB" id="A0A928ZZ30"/>
<dbReference type="EMBL" id="JADEXP010000374">
    <property type="protein sequence ID" value="MBE9070110.1"/>
    <property type="molecule type" value="Genomic_DNA"/>
</dbReference>
<proteinExistence type="predicted"/>
<organism evidence="2 3">
    <name type="scientific">Leptolyngbya cf. ectocarpi LEGE 11479</name>
    <dbReference type="NCBI Taxonomy" id="1828722"/>
    <lineage>
        <taxon>Bacteria</taxon>
        <taxon>Bacillati</taxon>
        <taxon>Cyanobacteriota</taxon>
        <taxon>Cyanophyceae</taxon>
        <taxon>Leptolyngbyales</taxon>
        <taxon>Leptolyngbyaceae</taxon>
        <taxon>Leptolyngbya group</taxon>
        <taxon>Leptolyngbya</taxon>
    </lineage>
</organism>
<accession>A0A928ZZ30</accession>
<comment type="caution">
    <text evidence="2">The sequence shown here is derived from an EMBL/GenBank/DDBJ whole genome shotgun (WGS) entry which is preliminary data.</text>
</comment>
<keyword evidence="1" id="KW-0472">Membrane</keyword>
<dbReference type="Proteomes" id="UP000615026">
    <property type="component" value="Unassembled WGS sequence"/>
</dbReference>
<feature type="transmembrane region" description="Helical" evidence="1">
    <location>
        <begin position="32"/>
        <end position="52"/>
    </location>
</feature>
<keyword evidence="1" id="KW-0812">Transmembrane</keyword>
<sequence>MQRHIFNSLRRLTNQSSRQVPLSTSLKKQRTLTRSVTSAFVGWGLCISVVSIDTHAHATDFYLVAGSRQNHPSTLYAQVNSTDAEEQAANTSESHPLGEFLSGLDLDNLITLIFGGLIGGFLKWGLEQWGFRRATQRQFAQAVTDQISTLASEHYWSLANYAGVVAGLLEDYIEQYSYHLMLIWYDKDDLRKKLDEIAEDTVEECFAYFCHLIGLFYAFQFREGNTYLLTDHQAGEKCKQLYNAFLKSFSGSELSKKIVNLYALKTIVRTEKREK</sequence>
<evidence type="ECO:0000313" key="3">
    <source>
        <dbReference type="Proteomes" id="UP000615026"/>
    </source>
</evidence>
<dbReference type="RefSeq" id="WP_193995995.1">
    <property type="nucleotide sequence ID" value="NZ_JADEXP010000374.1"/>
</dbReference>
<name>A0A928ZZ30_LEPEC</name>
<gene>
    <name evidence="2" type="ORF">IQ260_26055</name>
</gene>
<protein>
    <submittedName>
        <fullName evidence="2">Uncharacterized protein</fullName>
    </submittedName>
</protein>
<evidence type="ECO:0000256" key="1">
    <source>
        <dbReference type="SAM" id="Phobius"/>
    </source>
</evidence>
<keyword evidence="3" id="KW-1185">Reference proteome</keyword>
<feature type="transmembrane region" description="Helical" evidence="1">
    <location>
        <begin position="109"/>
        <end position="126"/>
    </location>
</feature>
<reference evidence="2" key="1">
    <citation type="submission" date="2020-10" db="EMBL/GenBank/DDBJ databases">
        <authorList>
            <person name="Castelo-Branco R."/>
            <person name="Eusebio N."/>
            <person name="Adriana R."/>
            <person name="Vieira A."/>
            <person name="Brugerolle De Fraissinette N."/>
            <person name="Rezende De Castro R."/>
            <person name="Schneider M.P."/>
            <person name="Vasconcelos V."/>
            <person name="Leao P.N."/>
        </authorList>
    </citation>
    <scope>NUCLEOTIDE SEQUENCE</scope>
    <source>
        <strain evidence="2">LEGE 11479</strain>
    </source>
</reference>
<evidence type="ECO:0000313" key="2">
    <source>
        <dbReference type="EMBL" id="MBE9070110.1"/>
    </source>
</evidence>
<keyword evidence="1" id="KW-1133">Transmembrane helix</keyword>